<evidence type="ECO:0000256" key="3">
    <source>
        <dbReference type="ARBA" id="ARBA00022827"/>
    </source>
</evidence>
<dbReference type="InterPro" id="IPR054707">
    <property type="entry name" value="DhpH_subs-bd"/>
</dbReference>
<keyword evidence="3" id="KW-0274">FAD</keyword>
<dbReference type="EMBL" id="SKBN01000011">
    <property type="protein sequence ID" value="TGJ87605.1"/>
    <property type="molecule type" value="Genomic_DNA"/>
</dbReference>
<dbReference type="SUPFAM" id="SSF51905">
    <property type="entry name" value="FAD/NAD(P)-binding domain"/>
    <property type="match status" value="1"/>
</dbReference>
<reference evidence="7 8" key="1">
    <citation type="submission" date="2019-03" db="EMBL/GenBank/DDBJ databases">
        <title>Draft genome sequence of Xylaria hypoxylon DSM 108379, a ubiquitous saprotrophic-parasitic fungi on hardwood.</title>
        <authorList>
            <person name="Buettner E."/>
            <person name="Leonhardt S."/>
            <person name="Gebauer A.M."/>
            <person name="Liers C."/>
            <person name="Hofrichter M."/>
            <person name="Kellner H."/>
        </authorList>
    </citation>
    <scope>NUCLEOTIDE SEQUENCE [LARGE SCALE GENOMIC DNA]</scope>
    <source>
        <strain evidence="7 8">DSM 108379</strain>
    </source>
</reference>
<dbReference type="InterPro" id="IPR002938">
    <property type="entry name" value="FAD-bd"/>
</dbReference>
<comment type="caution">
    <text evidence="7">The sequence shown here is derived from an EMBL/GenBank/DDBJ whole genome shotgun (WGS) entry which is preliminary data.</text>
</comment>
<evidence type="ECO:0000256" key="4">
    <source>
        <dbReference type="ARBA" id="ARBA00023002"/>
    </source>
</evidence>
<dbReference type="Gene3D" id="3.30.9.60">
    <property type="match status" value="1"/>
</dbReference>
<keyword evidence="4" id="KW-0560">Oxidoreductase</keyword>
<organism evidence="7 8">
    <name type="scientific">Xylaria hypoxylon</name>
    <dbReference type="NCBI Taxonomy" id="37992"/>
    <lineage>
        <taxon>Eukaryota</taxon>
        <taxon>Fungi</taxon>
        <taxon>Dikarya</taxon>
        <taxon>Ascomycota</taxon>
        <taxon>Pezizomycotina</taxon>
        <taxon>Sordariomycetes</taxon>
        <taxon>Xylariomycetidae</taxon>
        <taxon>Xylariales</taxon>
        <taxon>Xylariaceae</taxon>
        <taxon>Xylaria</taxon>
    </lineage>
</organism>
<feature type="domain" description="2,6-dihydroxypyridine 3-monooxygenase substrate binding" evidence="6">
    <location>
        <begin position="146"/>
        <end position="274"/>
    </location>
</feature>
<dbReference type="InterPro" id="IPR053212">
    <property type="entry name" value="DHP_3-monooxygenase"/>
</dbReference>
<evidence type="ECO:0000259" key="5">
    <source>
        <dbReference type="Pfam" id="PF01494"/>
    </source>
</evidence>
<dbReference type="InterPro" id="IPR036188">
    <property type="entry name" value="FAD/NAD-bd_sf"/>
</dbReference>
<evidence type="ECO:0000256" key="2">
    <source>
        <dbReference type="ARBA" id="ARBA00022630"/>
    </source>
</evidence>
<accession>A0A4Z0Z7X5</accession>
<evidence type="ECO:0000313" key="7">
    <source>
        <dbReference type="EMBL" id="TGJ87605.1"/>
    </source>
</evidence>
<keyword evidence="2" id="KW-0285">Flavoprotein</keyword>
<dbReference type="Pfam" id="PF22607">
    <property type="entry name" value="FAD_binding-like"/>
    <property type="match status" value="1"/>
</dbReference>
<keyword evidence="8" id="KW-1185">Reference proteome</keyword>
<dbReference type="GO" id="GO:0016491">
    <property type="term" value="F:oxidoreductase activity"/>
    <property type="evidence" value="ECO:0007669"/>
    <property type="project" value="UniProtKB-KW"/>
</dbReference>
<dbReference type="AlphaFoldDB" id="A0A4Z0Z7X5"/>
<feature type="domain" description="FAD-binding" evidence="5">
    <location>
        <begin position="85"/>
        <end position="139"/>
    </location>
</feature>
<evidence type="ECO:0000256" key="1">
    <source>
        <dbReference type="ARBA" id="ARBA00005179"/>
    </source>
</evidence>
<evidence type="ECO:0000259" key="6">
    <source>
        <dbReference type="Pfam" id="PF22607"/>
    </source>
</evidence>
<dbReference type="GO" id="GO:0071949">
    <property type="term" value="F:FAD binding"/>
    <property type="evidence" value="ECO:0007669"/>
    <property type="project" value="InterPro"/>
</dbReference>
<dbReference type="SUPFAM" id="SSF54373">
    <property type="entry name" value="FAD-linked reductases, C-terminal domain"/>
    <property type="match status" value="1"/>
</dbReference>
<name>A0A4Z0Z7X5_9PEZI</name>
<dbReference type="Pfam" id="PF01494">
    <property type="entry name" value="FAD_binding_3"/>
    <property type="match status" value="1"/>
</dbReference>
<protein>
    <submittedName>
        <fullName evidence="7">Uncharacterized protein</fullName>
    </submittedName>
</protein>
<sequence>MAGVCLGYDAEFYLSQHDRFLHDFAHRSNRMQTITDGEPPRIFLNILRIITSWDTLYYRLRSCFDGYASKVYPAPPPSTKTDGPAVYDFHKQVVNITRTSKDEMTVSVLNHDTSEISNIEADLVIGADGPDSFVRSKYLPNVKRKYVGYIAWRGTVPESEVSMSTRAIFTRSVSLQLLHLQHCIMYTIPGPSGSLEPGERVFNFLWYTNESEEALEQIMMDEFDSHRHHNIVPAGHVRKDLWKARVDAGKRMPLAAPFLEILVKIQRPFIQVVTEFCSPHAAFEEGRVLLIGDALSLYRPHTAFSGTQAAFDALKVEQYVDRKISCQEWEENVLSYVIFLR</sequence>
<evidence type="ECO:0000313" key="8">
    <source>
        <dbReference type="Proteomes" id="UP000297716"/>
    </source>
</evidence>
<dbReference type="PANTHER" id="PTHR47469:SF2">
    <property type="entry name" value="OS06G0597600 PROTEIN"/>
    <property type="match status" value="1"/>
</dbReference>
<comment type="pathway">
    <text evidence="1">Secondary metabolite biosynthesis.</text>
</comment>
<dbReference type="PANTHER" id="PTHR47469">
    <property type="entry name" value="MONOOXYGENASE-LIKE"/>
    <property type="match status" value="1"/>
</dbReference>
<dbReference type="STRING" id="37992.A0A4Z0Z7X5"/>
<dbReference type="Proteomes" id="UP000297716">
    <property type="component" value="Unassembled WGS sequence"/>
</dbReference>
<dbReference type="OrthoDB" id="16820at2759"/>
<gene>
    <name evidence="7" type="ORF">E0Z10_g1083</name>
</gene>
<proteinExistence type="predicted"/>